<evidence type="ECO:0000313" key="1">
    <source>
        <dbReference type="EMBL" id="QRD81566.1"/>
    </source>
</evidence>
<sequence>MRLRLWFRSPLWSGRSRRSFREKVVQSPHLSYSLQNGMNLRISLPKCFVNCF</sequence>
<name>A0A7U2QR15_ASPFN</name>
<dbReference type="VEuPathDB" id="FungiDB:F9C07_9770"/>
<dbReference type="EMBL" id="CP044622">
    <property type="protein sequence ID" value="QRD81566.1"/>
    <property type="molecule type" value="Genomic_DNA"/>
</dbReference>
<accession>A0A7U2QR15</accession>
<dbReference type="AlphaFoldDB" id="A0A7U2QR15"/>
<dbReference type="Proteomes" id="UP000596276">
    <property type="component" value="Chromosome 2"/>
</dbReference>
<gene>
    <name evidence="1" type="ORF">F9C07_9770</name>
</gene>
<proteinExistence type="predicted"/>
<reference evidence="2" key="1">
    <citation type="journal article" date="2021" name="G3 (Bethesda)">
        <title>Chromosome assembled and annotated genome sequence of Aspergillus flavus NRRL 3357.</title>
        <authorList>
            <person name="Skerker J.M."/>
            <person name="Pianalto K.M."/>
            <person name="Mondo S.J."/>
            <person name="Yang K."/>
            <person name="Arkin A.P."/>
            <person name="Keller N.P."/>
            <person name="Grigoriev I.V."/>
            <person name="Louise Glass N.L."/>
        </authorList>
    </citation>
    <scope>NUCLEOTIDE SEQUENCE [LARGE SCALE GENOMIC DNA]</scope>
    <source>
        <strain evidence="2">ATCC 200026 / FGSC A1120 / IAM 13836 / NRRL 3357 / JCM 12722 / SRRC 167</strain>
    </source>
</reference>
<evidence type="ECO:0000313" key="2">
    <source>
        <dbReference type="Proteomes" id="UP000596276"/>
    </source>
</evidence>
<keyword evidence="2" id="KW-1185">Reference proteome</keyword>
<protein>
    <submittedName>
        <fullName evidence="1">Uncharacterized protein</fullName>
    </submittedName>
</protein>
<organism evidence="1 2">
    <name type="scientific">Aspergillus flavus (strain ATCC 200026 / FGSC A1120 / IAM 13836 / NRRL 3357 / JCM 12722 / SRRC 167)</name>
    <dbReference type="NCBI Taxonomy" id="332952"/>
    <lineage>
        <taxon>Eukaryota</taxon>
        <taxon>Fungi</taxon>
        <taxon>Dikarya</taxon>
        <taxon>Ascomycota</taxon>
        <taxon>Pezizomycotina</taxon>
        <taxon>Eurotiomycetes</taxon>
        <taxon>Eurotiomycetidae</taxon>
        <taxon>Eurotiales</taxon>
        <taxon>Aspergillaceae</taxon>
        <taxon>Aspergillus</taxon>
        <taxon>Aspergillus subgen. Circumdati</taxon>
    </lineage>
</organism>